<keyword evidence="1" id="KW-0472">Membrane</keyword>
<reference evidence="2 3" key="1">
    <citation type="submission" date="2020-09" db="EMBL/GenBank/DDBJ databases">
        <title>Sinomicrobium weinanense sp. nov., a halophilic bacteria isolated from saline-alkali soil.</title>
        <authorList>
            <person name="Wu P."/>
            <person name="Ren H."/>
            <person name="Mei Y."/>
            <person name="Liang Y."/>
            <person name="Chen Z."/>
        </authorList>
    </citation>
    <scope>NUCLEOTIDE SEQUENCE [LARGE SCALE GENOMIC DNA]</scope>
    <source>
        <strain evidence="2 3">FJxs</strain>
    </source>
</reference>
<feature type="transmembrane region" description="Helical" evidence="1">
    <location>
        <begin position="93"/>
        <end position="111"/>
    </location>
</feature>
<proteinExistence type="predicted"/>
<dbReference type="RefSeq" id="WP_187966939.1">
    <property type="nucleotide sequence ID" value="NZ_JACVDC010000074.1"/>
</dbReference>
<keyword evidence="3" id="KW-1185">Reference proteome</keyword>
<feature type="transmembrane region" description="Helical" evidence="1">
    <location>
        <begin position="158"/>
        <end position="175"/>
    </location>
</feature>
<evidence type="ECO:0000313" key="3">
    <source>
        <dbReference type="Proteomes" id="UP000653730"/>
    </source>
</evidence>
<evidence type="ECO:0000313" key="2">
    <source>
        <dbReference type="EMBL" id="MBC9797810.1"/>
    </source>
</evidence>
<protein>
    <submittedName>
        <fullName evidence="2">Uncharacterized protein</fullName>
    </submittedName>
</protein>
<accession>A0A926JUP6</accession>
<gene>
    <name evidence="2" type="ORF">IBL28_17700</name>
</gene>
<feature type="transmembrane region" description="Helical" evidence="1">
    <location>
        <begin position="40"/>
        <end position="60"/>
    </location>
</feature>
<comment type="caution">
    <text evidence="2">The sequence shown here is derived from an EMBL/GenBank/DDBJ whole genome shotgun (WGS) entry which is preliminary data.</text>
</comment>
<feature type="transmembrane region" description="Helical" evidence="1">
    <location>
        <begin position="67"/>
        <end position="87"/>
    </location>
</feature>
<dbReference type="EMBL" id="JACVDC010000074">
    <property type="protein sequence ID" value="MBC9797810.1"/>
    <property type="molecule type" value="Genomic_DNA"/>
</dbReference>
<evidence type="ECO:0000256" key="1">
    <source>
        <dbReference type="SAM" id="Phobius"/>
    </source>
</evidence>
<keyword evidence="1" id="KW-1133">Transmembrane helix</keyword>
<feature type="transmembrane region" description="Helical" evidence="1">
    <location>
        <begin position="118"/>
        <end position="138"/>
    </location>
</feature>
<keyword evidence="1" id="KW-0812">Transmembrane</keyword>
<name>A0A926JUP6_9FLAO</name>
<sequence>MARCKTFIDAILLGAICLLLTVLASINIPYLINSTQTGKSVFFLYSVIFILTLSLGKFLFSPLAIRIRLIDVCLLILFFYIWINRYWVQSVSVFSLKYYELIGLSFLYIALRNISFKAIPYFLLSVSLFGILQAVIGFAQLLENIPSNRAGFKMTGSFFNPGPFGGFLAIVPYTMEII</sequence>
<dbReference type="Proteomes" id="UP000653730">
    <property type="component" value="Unassembled WGS sequence"/>
</dbReference>
<dbReference type="AlphaFoldDB" id="A0A926JUP6"/>
<organism evidence="2 3">
    <name type="scientific">Sinomicrobium weinanense</name>
    <dbReference type="NCBI Taxonomy" id="2842200"/>
    <lineage>
        <taxon>Bacteria</taxon>
        <taxon>Pseudomonadati</taxon>
        <taxon>Bacteroidota</taxon>
        <taxon>Flavobacteriia</taxon>
        <taxon>Flavobacteriales</taxon>
        <taxon>Flavobacteriaceae</taxon>
        <taxon>Sinomicrobium</taxon>
    </lineage>
</organism>